<accession>A0A8J3NXQ1</accession>
<dbReference type="InterPro" id="IPR011251">
    <property type="entry name" value="Luciferase-like_dom"/>
</dbReference>
<organism evidence="2 3">
    <name type="scientific">Catellatospora citrea</name>
    <dbReference type="NCBI Taxonomy" id="53366"/>
    <lineage>
        <taxon>Bacteria</taxon>
        <taxon>Bacillati</taxon>
        <taxon>Actinomycetota</taxon>
        <taxon>Actinomycetes</taxon>
        <taxon>Micromonosporales</taxon>
        <taxon>Micromonosporaceae</taxon>
        <taxon>Catellatospora</taxon>
    </lineage>
</organism>
<dbReference type="Gene3D" id="3.20.20.30">
    <property type="entry name" value="Luciferase-like domain"/>
    <property type="match status" value="1"/>
</dbReference>
<dbReference type="SUPFAM" id="SSF51679">
    <property type="entry name" value="Bacterial luciferase-like"/>
    <property type="match status" value="1"/>
</dbReference>
<dbReference type="InterPro" id="IPR036661">
    <property type="entry name" value="Luciferase-like_sf"/>
</dbReference>
<protein>
    <submittedName>
        <fullName evidence="2">Putative monooxygenase (Luciferase-like)</fullName>
    </submittedName>
</protein>
<keyword evidence="3" id="KW-1185">Reference proteome</keyword>
<sequence>MPVPLSVLDLSPVLSGGDVPAALRNSLDLARQAETFGYARYWVAEHHFTEGVASAQPAVLLAAIAAATSTIRVGSGAVQTGHQTPLSVVEQFGMLDALYPGRVDLGLGRSGQRRVEALQQLAEEAQRPAPKPPVPARVVDGLLIPSPFSFAHLVASPRWALYARLLQQPGAQSPGFTEQVQEIEDLLGDGVRGDEGIVARAVPGAGARPELWILGSSGGESAQVAGARGLPFAANYHVSPSAVLEAVEAYRASFRRSARLARPWVMVSVDVVVAEDADQARHHASPYGLWVRSIRAGGGAIPFPTPEQAAAHEWSEPDRALVADRVDTQFVGTPEQVAEQLATLQRVTGADELLITTITHEHAARVRSFELLAKEWLG</sequence>
<keyword evidence="2" id="KW-0560">Oxidoreductase</keyword>
<dbReference type="Pfam" id="PF00296">
    <property type="entry name" value="Bac_luciferase"/>
    <property type="match status" value="2"/>
</dbReference>
<feature type="domain" description="Luciferase-like" evidence="1">
    <location>
        <begin position="15"/>
        <end position="118"/>
    </location>
</feature>
<dbReference type="CDD" id="cd00347">
    <property type="entry name" value="Flavin_utilizing_monoxygenases"/>
    <property type="match status" value="1"/>
</dbReference>
<name>A0A8J3NXQ1_9ACTN</name>
<feature type="domain" description="Luciferase-like" evidence="1">
    <location>
        <begin position="200"/>
        <end position="347"/>
    </location>
</feature>
<evidence type="ECO:0000259" key="1">
    <source>
        <dbReference type="Pfam" id="PF00296"/>
    </source>
</evidence>
<evidence type="ECO:0000313" key="3">
    <source>
        <dbReference type="Proteomes" id="UP000659904"/>
    </source>
</evidence>
<evidence type="ECO:0000313" key="2">
    <source>
        <dbReference type="EMBL" id="GIF96103.1"/>
    </source>
</evidence>
<dbReference type="PANTHER" id="PTHR30137">
    <property type="entry name" value="LUCIFERASE-LIKE MONOOXYGENASE"/>
    <property type="match status" value="1"/>
</dbReference>
<dbReference type="GO" id="GO:0005829">
    <property type="term" value="C:cytosol"/>
    <property type="evidence" value="ECO:0007669"/>
    <property type="project" value="TreeGrafter"/>
</dbReference>
<keyword evidence="2" id="KW-0503">Monooxygenase</keyword>
<dbReference type="RefSeq" id="WP_120320837.1">
    <property type="nucleotide sequence ID" value="NZ_BONH01000002.1"/>
</dbReference>
<comment type="caution">
    <text evidence="2">The sequence shown here is derived from an EMBL/GenBank/DDBJ whole genome shotgun (WGS) entry which is preliminary data.</text>
</comment>
<dbReference type="GO" id="GO:0004497">
    <property type="term" value="F:monooxygenase activity"/>
    <property type="evidence" value="ECO:0007669"/>
    <property type="project" value="UniProtKB-KW"/>
</dbReference>
<proteinExistence type="predicted"/>
<gene>
    <name evidence="2" type="ORF">Cci01nite_11970</name>
</gene>
<dbReference type="AlphaFoldDB" id="A0A8J3NXQ1"/>
<dbReference type="PANTHER" id="PTHR30137:SF6">
    <property type="entry name" value="LUCIFERASE-LIKE MONOOXYGENASE"/>
    <property type="match status" value="1"/>
</dbReference>
<dbReference type="InterPro" id="IPR050766">
    <property type="entry name" value="Bact_Lucif_Oxidored"/>
</dbReference>
<dbReference type="GO" id="GO:0016705">
    <property type="term" value="F:oxidoreductase activity, acting on paired donors, with incorporation or reduction of molecular oxygen"/>
    <property type="evidence" value="ECO:0007669"/>
    <property type="project" value="InterPro"/>
</dbReference>
<reference evidence="2 3" key="1">
    <citation type="submission" date="2021-01" db="EMBL/GenBank/DDBJ databases">
        <title>Whole genome shotgun sequence of Catellatospora citrea NBRC 14495.</title>
        <authorList>
            <person name="Komaki H."/>
            <person name="Tamura T."/>
        </authorList>
    </citation>
    <scope>NUCLEOTIDE SEQUENCE [LARGE SCALE GENOMIC DNA]</scope>
    <source>
        <strain evidence="2 3">NBRC 14495</strain>
    </source>
</reference>
<dbReference type="Proteomes" id="UP000659904">
    <property type="component" value="Unassembled WGS sequence"/>
</dbReference>
<dbReference type="EMBL" id="BONH01000002">
    <property type="protein sequence ID" value="GIF96103.1"/>
    <property type="molecule type" value="Genomic_DNA"/>
</dbReference>